<dbReference type="AlphaFoldDB" id="A0AAE5A9D6"/>
<evidence type="ECO:0000256" key="1">
    <source>
        <dbReference type="SAM" id="MobiDB-lite"/>
    </source>
</evidence>
<name>A0AAE5A9D6_9NOCA</name>
<dbReference type="Proteomes" id="UP001185863">
    <property type="component" value="Unassembled WGS sequence"/>
</dbReference>
<feature type="compositionally biased region" description="Polar residues" evidence="1">
    <location>
        <begin position="55"/>
        <end position="65"/>
    </location>
</feature>
<gene>
    <name evidence="2" type="ORF">R4315_30880</name>
</gene>
<accession>A0AAE5A9D6</accession>
<sequence length="65" mass="6812">PAGTDNGRTVLDVEVLTEAGVTDFTKYGGNAPLTIDIFVDEPGISDSSEPFHRTSPASPRTSSFA</sequence>
<dbReference type="EMBL" id="JAWLUP010000247">
    <property type="protein sequence ID" value="MDV7268925.1"/>
    <property type="molecule type" value="Genomic_DNA"/>
</dbReference>
<reference evidence="2" key="1">
    <citation type="submission" date="2023-10" db="EMBL/GenBank/DDBJ databases">
        <title>Development of a sustainable strategy for remediation of hydrocarbon-contaminated territories based on the waste exchange concept.</title>
        <authorList>
            <person name="Krivoruchko A."/>
        </authorList>
    </citation>
    <scope>NUCLEOTIDE SEQUENCE</scope>
    <source>
        <strain evidence="2">IEGM 68</strain>
    </source>
</reference>
<evidence type="ECO:0000313" key="3">
    <source>
        <dbReference type="Proteomes" id="UP001185863"/>
    </source>
</evidence>
<organism evidence="2 3">
    <name type="scientific">Rhodococcus oxybenzonivorans</name>
    <dbReference type="NCBI Taxonomy" id="1990687"/>
    <lineage>
        <taxon>Bacteria</taxon>
        <taxon>Bacillati</taxon>
        <taxon>Actinomycetota</taxon>
        <taxon>Actinomycetes</taxon>
        <taxon>Mycobacteriales</taxon>
        <taxon>Nocardiaceae</taxon>
        <taxon>Rhodococcus</taxon>
    </lineage>
</organism>
<comment type="caution">
    <text evidence="2">The sequence shown here is derived from an EMBL/GenBank/DDBJ whole genome shotgun (WGS) entry which is preliminary data.</text>
</comment>
<feature type="non-terminal residue" evidence="2">
    <location>
        <position position="1"/>
    </location>
</feature>
<evidence type="ECO:0000313" key="2">
    <source>
        <dbReference type="EMBL" id="MDV7268925.1"/>
    </source>
</evidence>
<proteinExistence type="predicted"/>
<protein>
    <submittedName>
        <fullName evidence="2">Uncharacterized protein</fullName>
    </submittedName>
</protein>
<feature type="region of interest" description="Disordered" evidence="1">
    <location>
        <begin position="42"/>
        <end position="65"/>
    </location>
</feature>